<protein>
    <submittedName>
        <fullName evidence="2">SH3 domain-binding glutamic acid-rich-like protein isoform X2</fullName>
    </submittedName>
</protein>
<keyword evidence="1" id="KW-1185">Reference proteome</keyword>
<name>A0A7E6D0R4_9CHIR</name>
<dbReference type="RefSeq" id="XP_035872843.1">
    <property type="nucleotide sequence ID" value="XM_036016950.1"/>
</dbReference>
<organism evidence="1 2">
    <name type="scientific">Phyllostomus discolor</name>
    <name type="common">pale spear-nosed bat</name>
    <dbReference type="NCBI Taxonomy" id="89673"/>
    <lineage>
        <taxon>Eukaryota</taxon>
        <taxon>Metazoa</taxon>
        <taxon>Chordata</taxon>
        <taxon>Craniata</taxon>
        <taxon>Vertebrata</taxon>
        <taxon>Euteleostomi</taxon>
        <taxon>Mammalia</taxon>
        <taxon>Eutheria</taxon>
        <taxon>Laurasiatheria</taxon>
        <taxon>Chiroptera</taxon>
        <taxon>Yangochiroptera</taxon>
        <taxon>Phyllostomidae</taxon>
        <taxon>Phyllostominae</taxon>
        <taxon>Phyllostomus</taxon>
    </lineage>
</organism>
<accession>A0A7E6D0R4</accession>
<evidence type="ECO:0000313" key="1">
    <source>
        <dbReference type="Proteomes" id="UP000504628"/>
    </source>
</evidence>
<proteinExistence type="predicted"/>
<dbReference type="GeneID" id="114504792"/>
<evidence type="ECO:0000313" key="2">
    <source>
        <dbReference type="RefSeq" id="XP_035872843.1"/>
    </source>
</evidence>
<reference evidence="2" key="1">
    <citation type="submission" date="2025-08" db="UniProtKB">
        <authorList>
            <consortium name="RefSeq"/>
        </authorList>
    </citation>
    <scope>IDENTIFICATION</scope>
    <source>
        <tissue evidence="2">Muscle</tissue>
    </source>
</reference>
<dbReference type="AlphaFoldDB" id="A0A7E6D0R4"/>
<dbReference type="CTD" id="6451"/>
<sequence>MSTDLAVLFEIPLEKIRNDANKPVPSGIWGWDCRALSPVKAAKGGGGALASSPSTFPHPSLPTSVRLLAQLQPLLPLLSSHLQDPNYHSRCSQDGDPCVYCIFLWLYSD</sequence>
<gene>
    <name evidence="2" type="primary">SH3BGRL</name>
</gene>
<dbReference type="Proteomes" id="UP000504628">
    <property type="component" value="Chromosome X"/>
</dbReference>